<keyword evidence="3" id="KW-0326">Glycosidase</keyword>
<dbReference type="CDD" id="cd11333">
    <property type="entry name" value="AmyAc_SI_OligoGlu_DGase"/>
    <property type="match status" value="1"/>
</dbReference>
<dbReference type="FunFam" id="3.20.20.80:FF:000064">
    <property type="entry name" value="Oligo-1,6-glucosidase"/>
    <property type="match status" value="2"/>
</dbReference>
<organism evidence="5 6">
    <name type="scientific">Plesiomonas shigelloides</name>
    <name type="common">Aeromonas shigelloides</name>
    <dbReference type="NCBI Taxonomy" id="703"/>
    <lineage>
        <taxon>Bacteria</taxon>
        <taxon>Pseudomonadati</taxon>
        <taxon>Pseudomonadota</taxon>
        <taxon>Gammaproteobacteria</taxon>
        <taxon>Enterobacterales</taxon>
        <taxon>Enterobacteriaceae</taxon>
        <taxon>Plesiomonas</taxon>
    </lineage>
</organism>
<evidence type="ECO:0000313" key="5">
    <source>
        <dbReference type="EMBL" id="MBO1109669.1"/>
    </source>
</evidence>
<dbReference type="SUPFAM" id="SSF51445">
    <property type="entry name" value="(Trans)glycosidases"/>
    <property type="match status" value="1"/>
</dbReference>
<dbReference type="PANTHER" id="PTHR10357">
    <property type="entry name" value="ALPHA-AMYLASE FAMILY MEMBER"/>
    <property type="match status" value="1"/>
</dbReference>
<dbReference type="InterPro" id="IPR045857">
    <property type="entry name" value="O16G_dom_2"/>
</dbReference>
<dbReference type="InterPro" id="IPR017853">
    <property type="entry name" value="GH"/>
</dbReference>
<reference evidence="5" key="1">
    <citation type="submission" date="2021-03" db="EMBL/GenBank/DDBJ databases">
        <title>Plesiomonas shigelloides zfcc0051, isolated from zebrafish feces.</title>
        <authorList>
            <person name="Vanderhoek Z."/>
            <person name="Gaulke C."/>
        </authorList>
    </citation>
    <scope>NUCLEOTIDE SEQUENCE</scope>
    <source>
        <strain evidence="5">Zfcc0051</strain>
    </source>
</reference>
<dbReference type="AlphaFoldDB" id="A0A8I1WC76"/>
<dbReference type="RefSeq" id="WP_207542683.1">
    <property type="nucleotide sequence ID" value="NZ_JAFNAA010000024.1"/>
</dbReference>
<dbReference type="Gene3D" id="2.60.40.1180">
    <property type="entry name" value="Golgi alpha-mannosidase II"/>
    <property type="match status" value="1"/>
</dbReference>
<comment type="caution">
    <text evidence="5">The sequence shown here is derived from an EMBL/GenBank/DDBJ whole genome shotgun (WGS) entry which is preliminary data.</text>
</comment>
<evidence type="ECO:0000256" key="2">
    <source>
        <dbReference type="ARBA" id="ARBA00022801"/>
    </source>
</evidence>
<evidence type="ECO:0000259" key="4">
    <source>
        <dbReference type="SMART" id="SM00642"/>
    </source>
</evidence>
<dbReference type="EMBL" id="JAFNAA010000024">
    <property type="protein sequence ID" value="MBO1109669.1"/>
    <property type="molecule type" value="Genomic_DNA"/>
</dbReference>
<dbReference type="InterPro" id="IPR013780">
    <property type="entry name" value="Glyco_hydro_b"/>
</dbReference>
<dbReference type="FunFam" id="3.90.400.10:FF:000002">
    <property type="entry name" value="Sucrose isomerase"/>
    <property type="match status" value="1"/>
</dbReference>
<feature type="domain" description="Glycosyl hydrolase family 13 catalytic" evidence="4">
    <location>
        <begin position="32"/>
        <end position="445"/>
    </location>
</feature>
<proteinExistence type="inferred from homology"/>
<dbReference type="GO" id="GO:0004556">
    <property type="term" value="F:alpha-amylase activity"/>
    <property type="evidence" value="ECO:0007669"/>
    <property type="project" value="TreeGrafter"/>
</dbReference>
<dbReference type="Pfam" id="PF00128">
    <property type="entry name" value="Alpha-amylase"/>
    <property type="match status" value="1"/>
</dbReference>
<comment type="similarity">
    <text evidence="1">Belongs to the glycosyl hydrolase 13 family.</text>
</comment>
<keyword evidence="2" id="KW-0378">Hydrolase</keyword>
<dbReference type="InterPro" id="IPR006047">
    <property type="entry name" value="GH13_cat_dom"/>
</dbReference>
<name>A0A8I1WC76_PLESH</name>
<protein>
    <submittedName>
        <fullName evidence="5">Alpha-glucosidase</fullName>
    </submittedName>
</protein>
<evidence type="ECO:0000256" key="1">
    <source>
        <dbReference type="ARBA" id="ARBA00008061"/>
    </source>
</evidence>
<dbReference type="SUPFAM" id="SSF51011">
    <property type="entry name" value="Glycosyl hydrolase domain"/>
    <property type="match status" value="1"/>
</dbReference>
<sequence length="597" mass="67766">MQQSTHSPIAANSANQTQPEGVVWWKKATAYQIYPRSFYDSNNDGIGDIPGIIAKLDYLAALGVDLVWICPFYQSPNDDNGYDISDYQAIHPDFGTLEDVDALIAAAHQRGIRIILDLVINHTSDEHPWFIESRQSRTSPKRDWYIWRDGTEPSRDKPTSEPNNWESIFHGSAWEYDEQTAQYYLHLFSKKQPDLNWQNPEVKQALFRMIHWWVARGIDGFRVDAISHIQKEPGLPSLPNPNGEHYVSSFPYHMNVAGIEAPLAELREQAFAPFDIVTVGEANGVAAEEALSWVAEETAEQPAGVFNMIFQFEHMKLWAEEESRETFDLVNFKRILSRWQNALEGKGWNALYLENHDQARSINTFADADNWYASATALATCYFLMKGTPFIYQGQEIGMVNHRFASLDDFQDVSARNLMTKLRQKGKTDAQILALLNQVSRDHSRLPMQWNDHAFAGFSAVQPWITVNPNYRQINVAQQQADPNSVWHFYRRLIALRKANPSLITGRYQLLLEDDPQIYAYQRVADDAICTIITNLSARDAQVDLDMAALGECVLHNQQTCDGAAALTASECPSPFLAASFLAAPYSAYVFIQKNTQ</sequence>
<dbReference type="Proteomes" id="UP000664658">
    <property type="component" value="Unassembled WGS sequence"/>
</dbReference>
<evidence type="ECO:0000313" key="6">
    <source>
        <dbReference type="Proteomes" id="UP000664658"/>
    </source>
</evidence>
<dbReference type="SMART" id="SM00642">
    <property type="entry name" value="Aamy"/>
    <property type="match status" value="1"/>
</dbReference>
<evidence type="ECO:0000256" key="3">
    <source>
        <dbReference type="ARBA" id="ARBA00023295"/>
    </source>
</evidence>
<dbReference type="Gene3D" id="3.20.20.80">
    <property type="entry name" value="Glycosidases"/>
    <property type="match status" value="1"/>
</dbReference>
<gene>
    <name evidence="5" type="ORF">J2R62_15930</name>
</gene>
<dbReference type="GO" id="GO:0009313">
    <property type="term" value="P:oligosaccharide catabolic process"/>
    <property type="evidence" value="ECO:0007669"/>
    <property type="project" value="TreeGrafter"/>
</dbReference>
<dbReference type="Gene3D" id="3.90.400.10">
    <property type="entry name" value="Oligo-1,6-glucosidase, Domain 2"/>
    <property type="match status" value="1"/>
</dbReference>
<dbReference type="PANTHER" id="PTHR10357:SF178">
    <property type="entry name" value="OLIGO-1,6-GLUCOSIDASE 3-RELATED"/>
    <property type="match status" value="1"/>
</dbReference>
<accession>A0A8I1WC76</accession>